<dbReference type="PROSITE" id="PS00623">
    <property type="entry name" value="GMC_OXRED_1"/>
    <property type="match status" value="1"/>
</dbReference>
<keyword evidence="10" id="KW-1185">Reference proteome</keyword>
<organism evidence="9 10">
    <name type="scientific">Tropicibacter naphthalenivorans</name>
    <dbReference type="NCBI Taxonomy" id="441103"/>
    <lineage>
        <taxon>Bacteria</taxon>
        <taxon>Pseudomonadati</taxon>
        <taxon>Pseudomonadota</taxon>
        <taxon>Alphaproteobacteria</taxon>
        <taxon>Rhodobacterales</taxon>
        <taxon>Roseobacteraceae</taxon>
        <taxon>Tropicibacter</taxon>
    </lineage>
</organism>
<feature type="domain" description="Glucose-methanol-choline oxidoreductase N-terminal" evidence="8">
    <location>
        <begin position="239"/>
        <end position="253"/>
    </location>
</feature>
<keyword evidence="4 5" id="KW-0274">FAD</keyword>
<protein>
    <submittedName>
        <fullName evidence="9">Alcohol dehydrogenase [acceptor]</fullName>
        <ecNumber evidence="9">1.1.99.-</ecNumber>
    </submittedName>
</protein>
<evidence type="ECO:0000313" key="9">
    <source>
        <dbReference type="EMBL" id="CUH79082.1"/>
    </source>
</evidence>
<dbReference type="EC" id="1.1.99.-" evidence="9"/>
<evidence type="ECO:0000259" key="7">
    <source>
        <dbReference type="PROSITE" id="PS00623"/>
    </source>
</evidence>
<dbReference type="GO" id="GO:0016614">
    <property type="term" value="F:oxidoreductase activity, acting on CH-OH group of donors"/>
    <property type="evidence" value="ECO:0007669"/>
    <property type="project" value="InterPro"/>
</dbReference>
<dbReference type="InterPro" id="IPR007867">
    <property type="entry name" value="GMC_OxRtase_C"/>
</dbReference>
<dbReference type="Gene3D" id="3.50.50.60">
    <property type="entry name" value="FAD/NAD(P)-binding domain"/>
    <property type="match status" value="1"/>
</dbReference>
<evidence type="ECO:0000313" key="10">
    <source>
        <dbReference type="Proteomes" id="UP000054935"/>
    </source>
</evidence>
<comment type="similarity">
    <text evidence="2 6">Belongs to the GMC oxidoreductase family.</text>
</comment>
<evidence type="ECO:0000256" key="1">
    <source>
        <dbReference type="ARBA" id="ARBA00001974"/>
    </source>
</evidence>
<dbReference type="PROSITE" id="PS00624">
    <property type="entry name" value="GMC_OXRED_2"/>
    <property type="match status" value="1"/>
</dbReference>
<dbReference type="Pfam" id="PF05199">
    <property type="entry name" value="GMC_oxred_C"/>
    <property type="match status" value="1"/>
</dbReference>
<dbReference type="PANTHER" id="PTHR11552:SF147">
    <property type="entry name" value="CHOLINE DEHYDROGENASE, MITOCHONDRIAL"/>
    <property type="match status" value="1"/>
</dbReference>
<feature type="binding site" evidence="5">
    <location>
        <position position="64"/>
    </location>
    <ligand>
        <name>FAD</name>
        <dbReference type="ChEBI" id="CHEBI:57692"/>
    </ligand>
</feature>
<feature type="binding site" evidence="5">
    <location>
        <position position="429"/>
    </location>
    <ligand>
        <name>substrate</name>
    </ligand>
</feature>
<feature type="domain" description="Glucose-methanol-choline oxidoreductase N-terminal" evidence="7">
    <location>
        <begin position="62"/>
        <end position="85"/>
    </location>
</feature>
<evidence type="ECO:0000256" key="5">
    <source>
        <dbReference type="PIRSR" id="PIRSR000137-2"/>
    </source>
</evidence>
<evidence type="ECO:0000256" key="6">
    <source>
        <dbReference type="RuleBase" id="RU003968"/>
    </source>
</evidence>
<comment type="cofactor">
    <cofactor evidence="1 5">
        <name>FAD</name>
        <dbReference type="ChEBI" id="CHEBI:57692"/>
    </cofactor>
</comment>
<dbReference type="SUPFAM" id="SSF54373">
    <property type="entry name" value="FAD-linked reductases, C-terminal domain"/>
    <property type="match status" value="1"/>
</dbReference>
<evidence type="ECO:0000256" key="2">
    <source>
        <dbReference type="ARBA" id="ARBA00010790"/>
    </source>
</evidence>
<dbReference type="InterPro" id="IPR036188">
    <property type="entry name" value="FAD/NAD-bd_sf"/>
</dbReference>
<keyword evidence="9" id="KW-0560">Oxidoreductase</keyword>
<keyword evidence="3 6" id="KW-0285">Flavoprotein</keyword>
<evidence type="ECO:0000256" key="4">
    <source>
        <dbReference type="ARBA" id="ARBA00022827"/>
    </source>
</evidence>
<dbReference type="GO" id="GO:0050660">
    <property type="term" value="F:flavin adenine dinucleotide binding"/>
    <property type="evidence" value="ECO:0007669"/>
    <property type="project" value="InterPro"/>
</dbReference>
<dbReference type="PANTHER" id="PTHR11552">
    <property type="entry name" value="GLUCOSE-METHANOL-CHOLINE GMC OXIDOREDUCTASE"/>
    <property type="match status" value="1"/>
</dbReference>
<dbReference type="EMBL" id="CYSE01000003">
    <property type="protein sequence ID" value="CUH79082.1"/>
    <property type="molecule type" value="Genomic_DNA"/>
</dbReference>
<dbReference type="Gene3D" id="3.30.560.10">
    <property type="entry name" value="Glucose Oxidase, domain 3"/>
    <property type="match status" value="1"/>
</dbReference>
<evidence type="ECO:0000259" key="8">
    <source>
        <dbReference type="PROSITE" id="PS00624"/>
    </source>
</evidence>
<proteinExistence type="inferred from homology"/>
<dbReference type="InterPro" id="IPR000172">
    <property type="entry name" value="GMC_OxRdtase_N"/>
</dbReference>
<sequence length="491" mass="52669">MAGRLADTGASVLVLEAGETDQIKAVLNPAMWPTNLRSERDWGHTSDPSDGVNGRQLILPMGKVVGGGSSINVQIWARGHKNDFDMWAVEAGDDAWNYDNVLEIYKRIEDWQGAPDADRRGTGGKLYVEQVQDPNPIAPAMLSACESVGIPAYDDMNGVMMEGEGGAALANVRIKDGRRLNLPMTYLYPALKKGNVTLLTGAETTKLIMEGTRVTGVTFVKDGQMQSVSASSQVVLAAGAINTPKILMLSGIGPKAELDRIGVETVVDLPGVGQNFQDHVLVAGCIWEYKEPLAPKNSLAEATFFWKSDSSLDGPDMQPFQIEVPYATEVTGPEYGPPAGAWTISPGLVRPKSRGRVYLESSDPMAQAKVDAQFLSHPDDPTAVVRSIELCREIGNSDAMKDFVKREVMPGALSPEAMQNFARNAAGTYFHESCTCKMGTDEMSVVDGNLKVYGVEGLTIADASIMPRVSTGNTMAPTVIIGERAGDILTA</sequence>
<dbReference type="SUPFAM" id="SSF51905">
    <property type="entry name" value="FAD/NAD(P)-binding domain"/>
    <property type="match status" value="1"/>
</dbReference>
<dbReference type="Proteomes" id="UP000054935">
    <property type="component" value="Unassembled WGS sequence"/>
</dbReference>
<reference evidence="9 10" key="1">
    <citation type="submission" date="2015-09" db="EMBL/GenBank/DDBJ databases">
        <authorList>
            <consortium name="Swine Surveillance"/>
        </authorList>
    </citation>
    <scope>NUCLEOTIDE SEQUENCE [LARGE SCALE GENOMIC DNA]</scope>
    <source>
        <strain evidence="9 10">CECT 7648</strain>
    </source>
</reference>
<dbReference type="AlphaFoldDB" id="A0A0P1GZB5"/>
<dbReference type="InterPro" id="IPR012132">
    <property type="entry name" value="GMC_OxRdtase"/>
</dbReference>
<accession>A0A0P1GZB5</accession>
<evidence type="ECO:0000256" key="3">
    <source>
        <dbReference type="ARBA" id="ARBA00022630"/>
    </source>
</evidence>
<dbReference type="STRING" id="441103.TRN7648_02321"/>
<gene>
    <name evidence="9" type="primary">alkJ_2</name>
    <name evidence="9" type="ORF">TRN7648_02321</name>
</gene>
<dbReference type="Pfam" id="PF00732">
    <property type="entry name" value="GMC_oxred_N"/>
    <property type="match status" value="1"/>
</dbReference>
<dbReference type="PIRSF" id="PIRSF000137">
    <property type="entry name" value="Alcohol_oxidase"/>
    <property type="match status" value="1"/>
</dbReference>
<name>A0A0P1GZB5_9RHOB</name>